<reference evidence="6" key="1">
    <citation type="submission" date="2023-03" db="EMBL/GenBank/DDBJ databases">
        <title>Massive genome expansion in bonnet fungi (Mycena s.s.) driven by repeated elements and novel gene families across ecological guilds.</title>
        <authorList>
            <consortium name="Lawrence Berkeley National Laboratory"/>
            <person name="Harder C.B."/>
            <person name="Miyauchi S."/>
            <person name="Viragh M."/>
            <person name="Kuo A."/>
            <person name="Thoen E."/>
            <person name="Andreopoulos B."/>
            <person name="Lu D."/>
            <person name="Skrede I."/>
            <person name="Drula E."/>
            <person name="Henrissat B."/>
            <person name="Morin E."/>
            <person name="Kohler A."/>
            <person name="Barry K."/>
            <person name="LaButti K."/>
            <person name="Morin E."/>
            <person name="Salamov A."/>
            <person name="Lipzen A."/>
            <person name="Mereny Z."/>
            <person name="Hegedus B."/>
            <person name="Baldrian P."/>
            <person name="Stursova M."/>
            <person name="Weitz H."/>
            <person name="Taylor A."/>
            <person name="Grigoriev I.V."/>
            <person name="Nagy L.G."/>
            <person name="Martin F."/>
            <person name="Kauserud H."/>
        </authorList>
    </citation>
    <scope>NUCLEOTIDE SEQUENCE</scope>
    <source>
        <strain evidence="6">CBHHK182m</strain>
    </source>
</reference>
<evidence type="ECO:0000259" key="5">
    <source>
        <dbReference type="PROSITE" id="PS50865"/>
    </source>
</evidence>
<protein>
    <recommendedName>
        <fullName evidence="5">MYND-type domain-containing protein</fullName>
    </recommendedName>
</protein>
<evidence type="ECO:0000313" key="6">
    <source>
        <dbReference type="EMBL" id="KAJ7753794.1"/>
    </source>
</evidence>
<organism evidence="6 7">
    <name type="scientific">Mycena metata</name>
    <dbReference type="NCBI Taxonomy" id="1033252"/>
    <lineage>
        <taxon>Eukaryota</taxon>
        <taxon>Fungi</taxon>
        <taxon>Dikarya</taxon>
        <taxon>Basidiomycota</taxon>
        <taxon>Agaricomycotina</taxon>
        <taxon>Agaricomycetes</taxon>
        <taxon>Agaricomycetidae</taxon>
        <taxon>Agaricales</taxon>
        <taxon>Marasmiineae</taxon>
        <taxon>Mycenaceae</taxon>
        <taxon>Mycena</taxon>
    </lineage>
</organism>
<dbReference type="GO" id="GO:0008270">
    <property type="term" value="F:zinc ion binding"/>
    <property type="evidence" value="ECO:0007669"/>
    <property type="project" value="UniProtKB-KW"/>
</dbReference>
<sequence>MFFNCIKFRDSPILFATAMMITGLNSESAHAPRAHLDGLIIPPGFTLPSLASVRTDAVEAKEMQEQPEDYEDVALFYPNARGVELIAQALPMHLRLALIFNNKLPNLFRFSYFVLDQDVPEDVRDACIWALSMFIRIMEECPESILRAQGHVRPGNDYKKSRSITLLNARGKITSHLLHADRAREAIPYAKAMVDEELTRGDDMWMQNPMPFELYGEALVLSRADDQEAAKTLRRAMRGIESVGRPSDGASHLIRSRAFVSRALCNIGADDEAKTHESWLATWFRKNPRLMAEREMKYLLLPAGPILDLLGGEKWLEIRKQTTKADQRIAKACRTCGAREPLVTLLRCNNCKYIYYCSRECQKSHWKHHKVECRELVETQKKIELMALTDSDGAKRAADWSLWCNSNHDATQFGLIHALGLHRDPKRGRTHIVFKQVEYVPTATKLKHKFRIVACGVFLIKDVLRDIETVMRLDLGEGQEFVDSLFYELGGTHANVPFVDLSFGDGVSAWLGSGATTTDALRGFSYDADWRKRFNIGAPPGPLMLKSGAKDVEHVF</sequence>
<dbReference type="Gene3D" id="6.10.140.2220">
    <property type="match status" value="1"/>
</dbReference>
<evidence type="ECO:0000256" key="3">
    <source>
        <dbReference type="ARBA" id="ARBA00022833"/>
    </source>
</evidence>
<keyword evidence="7" id="KW-1185">Reference proteome</keyword>
<keyword evidence="3" id="KW-0862">Zinc</keyword>
<keyword evidence="1" id="KW-0479">Metal-binding</keyword>
<feature type="domain" description="MYND-type" evidence="5">
    <location>
        <begin position="333"/>
        <end position="373"/>
    </location>
</feature>
<evidence type="ECO:0000256" key="2">
    <source>
        <dbReference type="ARBA" id="ARBA00022771"/>
    </source>
</evidence>
<evidence type="ECO:0000256" key="1">
    <source>
        <dbReference type="ARBA" id="ARBA00022723"/>
    </source>
</evidence>
<dbReference type="Proteomes" id="UP001215598">
    <property type="component" value="Unassembled WGS sequence"/>
</dbReference>
<dbReference type="Pfam" id="PF01753">
    <property type="entry name" value="zf-MYND"/>
    <property type="match status" value="1"/>
</dbReference>
<dbReference type="PROSITE" id="PS50865">
    <property type="entry name" value="ZF_MYND_2"/>
    <property type="match status" value="1"/>
</dbReference>
<gene>
    <name evidence="6" type="ORF">B0H16DRAFT_762601</name>
</gene>
<evidence type="ECO:0000256" key="4">
    <source>
        <dbReference type="PROSITE-ProRule" id="PRU00134"/>
    </source>
</evidence>
<keyword evidence="2 4" id="KW-0863">Zinc-finger</keyword>
<name>A0AAD7NBW1_9AGAR</name>
<comment type="caution">
    <text evidence="6">The sequence shown here is derived from an EMBL/GenBank/DDBJ whole genome shotgun (WGS) entry which is preliminary data.</text>
</comment>
<dbReference type="PROSITE" id="PS01360">
    <property type="entry name" value="ZF_MYND_1"/>
    <property type="match status" value="1"/>
</dbReference>
<dbReference type="SUPFAM" id="SSF144232">
    <property type="entry name" value="HIT/MYND zinc finger-like"/>
    <property type="match status" value="1"/>
</dbReference>
<dbReference type="EMBL" id="JARKIB010000054">
    <property type="protein sequence ID" value="KAJ7753794.1"/>
    <property type="molecule type" value="Genomic_DNA"/>
</dbReference>
<evidence type="ECO:0000313" key="7">
    <source>
        <dbReference type="Proteomes" id="UP001215598"/>
    </source>
</evidence>
<proteinExistence type="predicted"/>
<dbReference type="InterPro" id="IPR002893">
    <property type="entry name" value="Znf_MYND"/>
</dbReference>
<dbReference type="AlphaFoldDB" id="A0AAD7NBW1"/>
<accession>A0AAD7NBW1</accession>